<keyword evidence="3" id="KW-1185">Reference proteome</keyword>
<dbReference type="Proteomes" id="UP001229355">
    <property type="component" value="Chromosome 1"/>
</dbReference>
<proteinExistence type="predicted"/>
<dbReference type="Pfam" id="PF20109">
    <property type="entry name" value="Trans_reg_dom"/>
    <property type="match status" value="1"/>
</dbReference>
<dbReference type="InterPro" id="IPR045465">
    <property type="entry name" value="Trans_reg_dom"/>
</dbReference>
<organism evidence="2 3">
    <name type="scientific">Sinorhizobium garamanticum</name>
    <dbReference type="NCBI Taxonomy" id="680247"/>
    <lineage>
        <taxon>Bacteria</taxon>
        <taxon>Pseudomonadati</taxon>
        <taxon>Pseudomonadota</taxon>
        <taxon>Alphaproteobacteria</taxon>
        <taxon>Hyphomicrobiales</taxon>
        <taxon>Rhizobiaceae</taxon>
        <taxon>Sinorhizobium/Ensifer group</taxon>
        <taxon>Sinorhizobium</taxon>
    </lineage>
</organism>
<evidence type="ECO:0000259" key="1">
    <source>
        <dbReference type="Pfam" id="PF20109"/>
    </source>
</evidence>
<name>A0ABY8D4J8_9HYPH</name>
<dbReference type="EMBL" id="CP120373">
    <property type="protein sequence ID" value="WEX85779.1"/>
    <property type="molecule type" value="Genomic_DNA"/>
</dbReference>
<feature type="domain" description="Transcriptional regulator-like" evidence="1">
    <location>
        <begin position="7"/>
        <end position="66"/>
    </location>
</feature>
<evidence type="ECO:0000313" key="2">
    <source>
        <dbReference type="EMBL" id="WEX85779.1"/>
    </source>
</evidence>
<accession>A0ABY8D4J8</accession>
<sequence>MIPDTSRWRSSSTYDYVDDLSGPDFAWEWLRRNSNYQADYQATQFSDADRERVTNTLRSRWGLHFRHSSRSQRKANQRLLVTRHRHLHGAISAIAVLGSLQTQSPERFQCH</sequence>
<protein>
    <submittedName>
        <fullName evidence="2">DUF6499 domain-containing protein</fullName>
    </submittedName>
</protein>
<reference evidence="2 3" key="1">
    <citation type="submission" date="2023-03" db="EMBL/GenBank/DDBJ databases">
        <authorList>
            <person name="Kaur S."/>
            <person name="Espinosa-Saiz D."/>
            <person name="Velazquez E."/>
            <person name="Menendez E."/>
            <person name="diCenzo G.C."/>
        </authorList>
    </citation>
    <scope>NUCLEOTIDE SEQUENCE [LARGE SCALE GENOMIC DNA]</scope>
    <source>
        <strain evidence="2 3">LMG 24692</strain>
    </source>
</reference>
<evidence type="ECO:0000313" key="3">
    <source>
        <dbReference type="Proteomes" id="UP001229355"/>
    </source>
</evidence>
<gene>
    <name evidence="2" type="ORF">PZN02_002012</name>
</gene>